<organism evidence="1 2">
    <name type="scientific">Gymnopilus dilepis</name>
    <dbReference type="NCBI Taxonomy" id="231916"/>
    <lineage>
        <taxon>Eukaryota</taxon>
        <taxon>Fungi</taxon>
        <taxon>Dikarya</taxon>
        <taxon>Basidiomycota</taxon>
        <taxon>Agaricomycotina</taxon>
        <taxon>Agaricomycetes</taxon>
        <taxon>Agaricomycetidae</taxon>
        <taxon>Agaricales</taxon>
        <taxon>Agaricineae</taxon>
        <taxon>Hymenogastraceae</taxon>
        <taxon>Gymnopilus</taxon>
    </lineage>
</organism>
<dbReference type="AlphaFoldDB" id="A0A409WU96"/>
<keyword evidence="2" id="KW-1185">Reference proteome</keyword>
<dbReference type="Proteomes" id="UP000284706">
    <property type="component" value="Unassembled WGS sequence"/>
</dbReference>
<proteinExistence type="predicted"/>
<evidence type="ECO:0000313" key="1">
    <source>
        <dbReference type="EMBL" id="PPQ82049.1"/>
    </source>
</evidence>
<gene>
    <name evidence="1" type="ORF">CVT26_003688</name>
</gene>
<name>A0A409WU96_9AGAR</name>
<reference evidence="1 2" key="1">
    <citation type="journal article" date="2018" name="Evol. Lett.">
        <title>Horizontal gene cluster transfer increased hallucinogenic mushroom diversity.</title>
        <authorList>
            <person name="Reynolds H.T."/>
            <person name="Vijayakumar V."/>
            <person name="Gluck-Thaler E."/>
            <person name="Korotkin H.B."/>
            <person name="Matheny P.B."/>
            <person name="Slot J.C."/>
        </authorList>
    </citation>
    <scope>NUCLEOTIDE SEQUENCE [LARGE SCALE GENOMIC DNA]</scope>
    <source>
        <strain evidence="1 2">SRW20</strain>
    </source>
</reference>
<protein>
    <submittedName>
        <fullName evidence="1">Uncharacterized protein</fullName>
    </submittedName>
</protein>
<dbReference type="InParanoid" id="A0A409WU96"/>
<evidence type="ECO:0000313" key="2">
    <source>
        <dbReference type="Proteomes" id="UP000284706"/>
    </source>
</evidence>
<dbReference type="EMBL" id="NHYE01004799">
    <property type="protein sequence ID" value="PPQ82049.1"/>
    <property type="molecule type" value="Genomic_DNA"/>
</dbReference>
<comment type="caution">
    <text evidence="1">The sequence shown here is derived from an EMBL/GenBank/DDBJ whole genome shotgun (WGS) entry which is preliminary data.</text>
</comment>
<accession>A0A409WU96</accession>
<sequence>MPTFVFPALKVEGPVTLTALPAPDHFAARTVRHFRRRPIHISHSLVRRAQGPDDYFPGDVEAEVRYRTSNAAICHLIPQIHVILSTLISQYIQR</sequence>